<feature type="non-terminal residue" evidence="2">
    <location>
        <position position="1"/>
    </location>
</feature>
<reference evidence="2" key="1">
    <citation type="journal article" date="2019" name="Sci. Rep.">
        <title>Draft genome of Tanacetum cinerariifolium, the natural source of mosquito coil.</title>
        <authorList>
            <person name="Yamashiro T."/>
            <person name="Shiraishi A."/>
            <person name="Satake H."/>
            <person name="Nakayama K."/>
        </authorList>
    </citation>
    <scope>NUCLEOTIDE SEQUENCE</scope>
</reference>
<organism evidence="2">
    <name type="scientific">Tanacetum cinerariifolium</name>
    <name type="common">Dalmatian daisy</name>
    <name type="synonym">Chrysanthemum cinerariifolium</name>
    <dbReference type="NCBI Taxonomy" id="118510"/>
    <lineage>
        <taxon>Eukaryota</taxon>
        <taxon>Viridiplantae</taxon>
        <taxon>Streptophyta</taxon>
        <taxon>Embryophyta</taxon>
        <taxon>Tracheophyta</taxon>
        <taxon>Spermatophyta</taxon>
        <taxon>Magnoliopsida</taxon>
        <taxon>eudicotyledons</taxon>
        <taxon>Gunneridae</taxon>
        <taxon>Pentapetalae</taxon>
        <taxon>asterids</taxon>
        <taxon>campanulids</taxon>
        <taxon>Asterales</taxon>
        <taxon>Asteraceae</taxon>
        <taxon>Asteroideae</taxon>
        <taxon>Anthemideae</taxon>
        <taxon>Anthemidinae</taxon>
        <taxon>Tanacetum</taxon>
    </lineage>
</organism>
<feature type="region of interest" description="Disordered" evidence="1">
    <location>
        <begin position="19"/>
        <end position="51"/>
    </location>
</feature>
<name>A0A699JCP6_TANCI</name>
<protein>
    <submittedName>
        <fullName evidence="2">Uncharacterized protein</fullName>
    </submittedName>
</protein>
<dbReference type="EMBL" id="BKCJ010397886">
    <property type="protein sequence ID" value="GFA28280.1"/>
    <property type="molecule type" value="Genomic_DNA"/>
</dbReference>
<feature type="compositionally biased region" description="Basic and acidic residues" evidence="1">
    <location>
        <begin position="19"/>
        <end position="50"/>
    </location>
</feature>
<evidence type="ECO:0000313" key="2">
    <source>
        <dbReference type="EMBL" id="GFA28280.1"/>
    </source>
</evidence>
<dbReference type="AlphaFoldDB" id="A0A699JCP6"/>
<sequence>QAQPEDSNELFQKLLEDLKELPEYDNSPSRDRSIFFNNNEDHSVQNKEYLENSSNEIASSNYDQEKEKPPQDSNIRQLIREECCVEDLIESALNYKLLSINSNSQHLDKKEQKVKNVVEQPAERGTRVEKSLQNFRVIHKRSISLNKTSQISPVHAVAPILSTKEPEHSLSMRYEHLSITHETESDKVTKSNAKNLLAVNLVKCWSFNVLEPCIIYGNYSKLSGPKCRAKCPLYWLGPSMKAQAKPAHLFFLL</sequence>
<evidence type="ECO:0000256" key="1">
    <source>
        <dbReference type="SAM" id="MobiDB-lite"/>
    </source>
</evidence>
<accession>A0A699JCP6</accession>
<proteinExistence type="predicted"/>
<comment type="caution">
    <text evidence="2">The sequence shown here is derived from an EMBL/GenBank/DDBJ whole genome shotgun (WGS) entry which is preliminary data.</text>
</comment>
<gene>
    <name evidence="2" type="ORF">Tci_600252</name>
</gene>